<feature type="region of interest" description="Disordered" evidence="1">
    <location>
        <begin position="1"/>
        <end position="64"/>
    </location>
</feature>
<dbReference type="AlphaFoldDB" id="A0A929RV31"/>
<gene>
    <name evidence="2" type="ORF">HXK21_01885</name>
</gene>
<sequence length="84" mass="9824">MKSTFYRDEKPKTAKQSPLQAKRAHAKSGQRRAQKATRYGDNERKSMGGQNRWKPEKKKEKKNEWAAFLTAQRANTFGRLREKA</sequence>
<evidence type="ECO:0000256" key="1">
    <source>
        <dbReference type="SAM" id="MobiDB-lite"/>
    </source>
</evidence>
<reference evidence="2" key="1">
    <citation type="submission" date="2020-04" db="EMBL/GenBank/DDBJ databases">
        <title>Deep metagenomics examines the oral microbiome during advanced dental caries in children, revealing novel taxa and co-occurrences with host molecules.</title>
        <authorList>
            <person name="Baker J.L."/>
            <person name="Morton J.T."/>
            <person name="Dinis M."/>
            <person name="Alvarez R."/>
            <person name="Tran N.C."/>
            <person name="Knight R."/>
            <person name="Edlund A."/>
        </authorList>
    </citation>
    <scope>NUCLEOTIDE SEQUENCE</scope>
    <source>
        <strain evidence="2">JCVI_34_bin.1</strain>
    </source>
</reference>
<feature type="compositionally biased region" description="Basic and acidic residues" evidence="1">
    <location>
        <begin position="1"/>
        <end position="12"/>
    </location>
</feature>
<name>A0A929RV31_9BACT</name>
<evidence type="ECO:0000313" key="3">
    <source>
        <dbReference type="Proteomes" id="UP000704068"/>
    </source>
</evidence>
<comment type="caution">
    <text evidence="2">The sequence shown here is derived from an EMBL/GenBank/DDBJ whole genome shotgun (WGS) entry which is preliminary data.</text>
</comment>
<proteinExistence type="predicted"/>
<feature type="compositionally biased region" description="Basic residues" evidence="1">
    <location>
        <begin position="22"/>
        <end position="35"/>
    </location>
</feature>
<accession>A0A929RV31</accession>
<evidence type="ECO:0000313" key="2">
    <source>
        <dbReference type="EMBL" id="MBF0969782.1"/>
    </source>
</evidence>
<protein>
    <submittedName>
        <fullName evidence="2">Uncharacterized protein</fullName>
    </submittedName>
</protein>
<organism evidence="2 3">
    <name type="scientific">Alloprevotella tannerae</name>
    <dbReference type="NCBI Taxonomy" id="76122"/>
    <lineage>
        <taxon>Bacteria</taxon>
        <taxon>Pseudomonadati</taxon>
        <taxon>Bacteroidota</taxon>
        <taxon>Bacteroidia</taxon>
        <taxon>Bacteroidales</taxon>
        <taxon>Prevotellaceae</taxon>
        <taxon>Alloprevotella</taxon>
    </lineage>
</organism>
<dbReference type="RefSeq" id="WP_303762928.1">
    <property type="nucleotide sequence ID" value="NZ_JABZGR010000003.1"/>
</dbReference>
<feature type="compositionally biased region" description="Basic and acidic residues" evidence="1">
    <location>
        <begin position="53"/>
        <end position="64"/>
    </location>
</feature>
<dbReference type="Proteomes" id="UP000704068">
    <property type="component" value="Unassembled WGS sequence"/>
</dbReference>
<dbReference type="EMBL" id="JABZGR010000003">
    <property type="protein sequence ID" value="MBF0969782.1"/>
    <property type="molecule type" value="Genomic_DNA"/>
</dbReference>